<dbReference type="AlphaFoldDB" id="A0A917D4E2"/>
<feature type="domain" description="DUF4333" evidence="3">
    <location>
        <begin position="152"/>
        <end position="225"/>
    </location>
</feature>
<keyword evidence="2" id="KW-0472">Membrane</keyword>
<name>A0A917D4E2_9NOCA</name>
<proteinExistence type="predicted"/>
<dbReference type="RefSeq" id="WP_188545108.1">
    <property type="nucleotide sequence ID" value="NZ_BMCU01000002.1"/>
</dbReference>
<protein>
    <recommendedName>
        <fullName evidence="3">DUF4333 domain-containing protein</fullName>
    </recommendedName>
</protein>
<dbReference type="Proteomes" id="UP000654257">
    <property type="component" value="Unassembled WGS sequence"/>
</dbReference>
<dbReference type="Pfam" id="PF14230">
    <property type="entry name" value="DUF4333"/>
    <property type="match status" value="1"/>
</dbReference>
<reference evidence="4" key="2">
    <citation type="submission" date="2020-09" db="EMBL/GenBank/DDBJ databases">
        <authorList>
            <person name="Sun Q."/>
            <person name="Sedlacek I."/>
        </authorList>
    </citation>
    <scope>NUCLEOTIDE SEQUENCE</scope>
    <source>
        <strain evidence="4">CCM 7905</strain>
    </source>
</reference>
<feature type="region of interest" description="Disordered" evidence="1">
    <location>
        <begin position="1"/>
        <end position="128"/>
    </location>
</feature>
<keyword evidence="5" id="KW-1185">Reference proteome</keyword>
<evidence type="ECO:0000256" key="1">
    <source>
        <dbReference type="SAM" id="MobiDB-lite"/>
    </source>
</evidence>
<keyword evidence="2" id="KW-1133">Transmembrane helix</keyword>
<dbReference type="InterPro" id="IPR025637">
    <property type="entry name" value="DUF4333"/>
</dbReference>
<feature type="compositionally biased region" description="Low complexity" evidence="1">
    <location>
        <begin position="38"/>
        <end position="119"/>
    </location>
</feature>
<evidence type="ECO:0000259" key="3">
    <source>
        <dbReference type="Pfam" id="PF14230"/>
    </source>
</evidence>
<evidence type="ECO:0000313" key="4">
    <source>
        <dbReference type="EMBL" id="GGG10216.1"/>
    </source>
</evidence>
<keyword evidence="2" id="KW-0812">Transmembrane</keyword>
<accession>A0A917D4E2</accession>
<evidence type="ECO:0000313" key="5">
    <source>
        <dbReference type="Proteomes" id="UP000654257"/>
    </source>
</evidence>
<organism evidence="4 5">
    <name type="scientific">Rhodococcoides trifolii</name>
    <dbReference type="NCBI Taxonomy" id="908250"/>
    <lineage>
        <taxon>Bacteria</taxon>
        <taxon>Bacillati</taxon>
        <taxon>Actinomycetota</taxon>
        <taxon>Actinomycetes</taxon>
        <taxon>Mycobacteriales</taxon>
        <taxon>Nocardiaceae</taxon>
        <taxon>Rhodococcoides</taxon>
    </lineage>
</organism>
<reference evidence="4" key="1">
    <citation type="journal article" date="2014" name="Int. J. Syst. Evol. Microbiol.">
        <title>Complete genome sequence of Corynebacterium casei LMG S-19264T (=DSM 44701T), isolated from a smear-ripened cheese.</title>
        <authorList>
            <consortium name="US DOE Joint Genome Institute (JGI-PGF)"/>
            <person name="Walter F."/>
            <person name="Albersmeier A."/>
            <person name="Kalinowski J."/>
            <person name="Ruckert C."/>
        </authorList>
    </citation>
    <scope>NUCLEOTIDE SEQUENCE</scope>
    <source>
        <strain evidence="4">CCM 7905</strain>
    </source>
</reference>
<comment type="caution">
    <text evidence="4">The sequence shown here is derived from an EMBL/GenBank/DDBJ whole genome shotgun (WGS) entry which is preliminary data.</text>
</comment>
<feature type="transmembrane region" description="Helical" evidence="2">
    <location>
        <begin position="136"/>
        <end position="159"/>
    </location>
</feature>
<sequence length="233" mass="24592">MTGPYDPNEQWRGAGSGDADKQASPDPTQAFPPASDTGQQPYGQPAYGQQPYSQPQPQPQYGQPGYGQQPYGQPPQQYGQPAYGQQPYGQPAYGQPGYAQPGYGQQPPQQYGYPQGNQQWNASGAPQPPKKSKAPLFIIIGLVALIAIVAAVLGLTGVVGGDTLDNAAAEAGVEKIVTESYGATDVTDVSCPSGQKVESDKEFTCSLSVDGQAREVTVKFTDDSGTYEVSRPQ</sequence>
<evidence type="ECO:0000256" key="2">
    <source>
        <dbReference type="SAM" id="Phobius"/>
    </source>
</evidence>
<gene>
    <name evidence="4" type="ORF">GCM10007304_25430</name>
</gene>
<dbReference type="EMBL" id="BMCU01000002">
    <property type="protein sequence ID" value="GGG10216.1"/>
    <property type="molecule type" value="Genomic_DNA"/>
</dbReference>